<feature type="region of interest" description="Disordered" evidence="2">
    <location>
        <begin position="100"/>
        <end position="130"/>
    </location>
</feature>
<evidence type="ECO:0000256" key="2">
    <source>
        <dbReference type="SAM" id="MobiDB-lite"/>
    </source>
</evidence>
<dbReference type="Proteomes" id="UP000663864">
    <property type="component" value="Unassembled WGS sequence"/>
</dbReference>
<evidence type="ECO:0000313" key="5">
    <source>
        <dbReference type="EMBL" id="CAF0884005.1"/>
    </source>
</evidence>
<evidence type="ECO:0000313" key="10">
    <source>
        <dbReference type="EMBL" id="CAF3674538.1"/>
    </source>
</evidence>
<evidence type="ECO:0000313" key="3">
    <source>
        <dbReference type="EMBL" id="CAF0804945.1"/>
    </source>
</evidence>
<dbReference type="Proteomes" id="UP000663889">
    <property type="component" value="Unassembled WGS sequence"/>
</dbReference>
<protein>
    <submittedName>
        <fullName evidence="11">Uncharacterized protein</fullName>
    </submittedName>
</protein>
<dbReference type="EMBL" id="CAJOBE010025107">
    <property type="protein sequence ID" value="CAF4266598.1"/>
    <property type="molecule type" value="Genomic_DNA"/>
</dbReference>
<proteinExistence type="predicted"/>
<evidence type="ECO:0000313" key="7">
    <source>
        <dbReference type="EMBL" id="CAF0901147.1"/>
    </source>
</evidence>
<dbReference type="Proteomes" id="UP000663874">
    <property type="component" value="Unassembled WGS sequence"/>
</dbReference>
<evidence type="ECO:0000313" key="11">
    <source>
        <dbReference type="EMBL" id="CAF4266598.1"/>
    </source>
</evidence>
<dbReference type="EMBL" id="CAJNOL010000144">
    <property type="protein sequence ID" value="CAF0883061.1"/>
    <property type="molecule type" value="Genomic_DNA"/>
</dbReference>
<evidence type="ECO:0000313" key="9">
    <source>
        <dbReference type="EMBL" id="CAF3568842.1"/>
    </source>
</evidence>
<dbReference type="Proteomes" id="UP000663882">
    <property type="component" value="Unassembled WGS sequence"/>
</dbReference>
<evidence type="ECO:0000313" key="6">
    <source>
        <dbReference type="EMBL" id="CAF0899385.1"/>
    </source>
</evidence>
<comment type="caution">
    <text evidence="11">The sequence shown here is derived from an EMBL/GenBank/DDBJ whole genome shotgun (WGS) entry which is preliminary data.</text>
</comment>
<sequence length="130" mass="14891">MLKIKHDELSELNIHLSLNEKKIESLQKEFEDKDNKYKQTLEEVKIDEQKKIKQCEEAIAVLQNDNEQLEQEKTALKERLKQLTKNKLVDDLMQKKIVSTTDGGVSSQCQLSSSSVADGSFVSPKNEQEV</sequence>
<evidence type="ECO:0000313" key="13">
    <source>
        <dbReference type="Proteomes" id="UP000663874"/>
    </source>
</evidence>
<dbReference type="EMBL" id="CAJNOU010000224">
    <property type="protein sequence ID" value="CAF0922516.1"/>
    <property type="molecule type" value="Genomic_DNA"/>
</dbReference>
<gene>
    <name evidence="11" type="ORF">FNK824_LOCUS39308</name>
    <name evidence="10" type="ORF">JBS370_LOCUS7774</name>
    <name evidence="4" type="ORF">JXQ802_LOCUS8255</name>
    <name evidence="5" type="ORF">JXQ802_LOCUS8303</name>
    <name evidence="9" type="ORF">OTI717_LOCUS5198</name>
    <name evidence="6" type="ORF">PYM288_LOCUS9445</name>
    <name evidence="7" type="ORF">RFH988_LOCUS8990</name>
    <name evidence="8" type="ORF">SEV965_LOCUS6722</name>
    <name evidence="3" type="ORF">ZHD862_LOCUS2613</name>
</gene>
<dbReference type="AlphaFoldDB" id="A0A820FQ85"/>
<dbReference type="OrthoDB" id="2130750at2759"/>
<dbReference type="Proteomes" id="UP000663823">
    <property type="component" value="Unassembled WGS sequence"/>
</dbReference>
<evidence type="ECO:0000313" key="4">
    <source>
        <dbReference type="EMBL" id="CAF0883061.1"/>
    </source>
</evidence>
<name>A0A820FQ85_9BILA</name>
<feature type="coiled-coil region" evidence="1">
    <location>
        <begin position="9"/>
        <end position="86"/>
    </location>
</feature>
<dbReference type="EMBL" id="CAJOBD010000473">
    <property type="protein sequence ID" value="CAF3674538.1"/>
    <property type="molecule type" value="Genomic_DNA"/>
</dbReference>
<evidence type="ECO:0000256" key="1">
    <source>
        <dbReference type="SAM" id="Coils"/>
    </source>
</evidence>
<dbReference type="Proteomes" id="UP000663836">
    <property type="component" value="Unassembled WGS sequence"/>
</dbReference>
<keyword evidence="1" id="KW-0175">Coiled coil</keyword>
<dbReference type="EMBL" id="CAJNOT010000052">
    <property type="protein sequence ID" value="CAF0804945.1"/>
    <property type="molecule type" value="Genomic_DNA"/>
</dbReference>
<dbReference type="EMBL" id="CAJOAX010000332">
    <property type="protein sequence ID" value="CAF3568842.1"/>
    <property type="molecule type" value="Genomic_DNA"/>
</dbReference>
<reference evidence="11" key="1">
    <citation type="submission" date="2021-02" db="EMBL/GenBank/DDBJ databases">
        <authorList>
            <person name="Nowell W R."/>
        </authorList>
    </citation>
    <scope>NUCLEOTIDE SEQUENCE</scope>
</reference>
<organism evidence="11 13">
    <name type="scientific">Rotaria sordida</name>
    <dbReference type="NCBI Taxonomy" id="392033"/>
    <lineage>
        <taxon>Eukaryota</taxon>
        <taxon>Metazoa</taxon>
        <taxon>Spiralia</taxon>
        <taxon>Gnathifera</taxon>
        <taxon>Rotifera</taxon>
        <taxon>Eurotatoria</taxon>
        <taxon>Bdelloidea</taxon>
        <taxon>Philodinida</taxon>
        <taxon>Philodinidae</taxon>
        <taxon>Rotaria</taxon>
    </lineage>
</organism>
<dbReference type="EMBL" id="CAJNOL010000145">
    <property type="protein sequence ID" value="CAF0884005.1"/>
    <property type="molecule type" value="Genomic_DNA"/>
</dbReference>
<dbReference type="Proteomes" id="UP000663870">
    <property type="component" value="Unassembled WGS sequence"/>
</dbReference>
<evidence type="ECO:0000313" key="12">
    <source>
        <dbReference type="Proteomes" id="UP000663870"/>
    </source>
</evidence>
<dbReference type="Proteomes" id="UP000663854">
    <property type="component" value="Unassembled WGS sequence"/>
</dbReference>
<evidence type="ECO:0000313" key="8">
    <source>
        <dbReference type="EMBL" id="CAF0922516.1"/>
    </source>
</evidence>
<feature type="compositionally biased region" description="Low complexity" evidence="2">
    <location>
        <begin position="106"/>
        <end position="123"/>
    </location>
</feature>
<dbReference type="EMBL" id="CAJNOO010000311">
    <property type="protein sequence ID" value="CAF0901147.1"/>
    <property type="molecule type" value="Genomic_DNA"/>
</dbReference>
<keyword evidence="12" id="KW-1185">Reference proteome</keyword>
<dbReference type="EMBL" id="CAJNOH010000137">
    <property type="protein sequence ID" value="CAF0899385.1"/>
    <property type="molecule type" value="Genomic_DNA"/>
</dbReference>
<accession>A0A820FQ85</accession>